<dbReference type="PROSITE" id="PS50808">
    <property type="entry name" value="ZF_BED"/>
    <property type="match status" value="1"/>
</dbReference>
<keyword evidence="4" id="KW-0862">Zinc</keyword>
<dbReference type="GO" id="GO:0008270">
    <property type="term" value="F:zinc ion binding"/>
    <property type="evidence" value="ECO:0007669"/>
    <property type="project" value="UniProtKB-KW"/>
</dbReference>
<dbReference type="Proteomes" id="UP000811246">
    <property type="component" value="Chromosome 1"/>
</dbReference>
<name>A0A922G048_CARIL</name>
<dbReference type="EMBL" id="CM031825">
    <property type="protein sequence ID" value="KAG6732364.1"/>
    <property type="molecule type" value="Genomic_DNA"/>
</dbReference>
<keyword evidence="2" id="KW-0479">Metal-binding</keyword>
<gene>
    <name evidence="12" type="ORF">I3842_01G173000</name>
</gene>
<evidence type="ECO:0000256" key="1">
    <source>
        <dbReference type="ARBA" id="ARBA00004123"/>
    </source>
</evidence>
<comment type="subcellular location">
    <subcellularLocation>
        <location evidence="1">Nucleus</location>
    </subcellularLocation>
</comment>
<keyword evidence="7" id="KW-0804">Transcription</keyword>
<feature type="domain" description="BED-type" evidence="11">
    <location>
        <begin position="19"/>
        <end position="82"/>
    </location>
</feature>
<evidence type="ECO:0000256" key="2">
    <source>
        <dbReference type="ARBA" id="ARBA00022723"/>
    </source>
</evidence>
<dbReference type="InterPro" id="IPR003656">
    <property type="entry name" value="Znf_BED"/>
</dbReference>
<comment type="caution">
    <text evidence="12">The sequence shown here is derived from an EMBL/GenBank/DDBJ whole genome shotgun (WGS) entry which is preliminary data.</text>
</comment>
<protein>
    <recommendedName>
        <fullName evidence="11">BED-type domain-containing protein</fullName>
    </recommendedName>
</protein>
<dbReference type="GO" id="GO:0003677">
    <property type="term" value="F:DNA binding"/>
    <property type="evidence" value="ECO:0007669"/>
    <property type="project" value="UniProtKB-KW"/>
</dbReference>
<evidence type="ECO:0000256" key="7">
    <source>
        <dbReference type="ARBA" id="ARBA00023163"/>
    </source>
</evidence>
<keyword evidence="8" id="KW-0539">Nucleus</keyword>
<organism evidence="12 13">
    <name type="scientific">Carya illinoinensis</name>
    <name type="common">Pecan</name>
    <dbReference type="NCBI Taxonomy" id="32201"/>
    <lineage>
        <taxon>Eukaryota</taxon>
        <taxon>Viridiplantae</taxon>
        <taxon>Streptophyta</taxon>
        <taxon>Embryophyta</taxon>
        <taxon>Tracheophyta</taxon>
        <taxon>Spermatophyta</taxon>
        <taxon>Magnoliopsida</taxon>
        <taxon>eudicotyledons</taxon>
        <taxon>Gunneridae</taxon>
        <taxon>Pentapetalae</taxon>
        <taxon>rosids</taxon>
        <taxon>fabids</taxon>
        <taxon>Fagales</taxon>
        <taxon>Juglandaceae</taxon>
        <taxon>Carya</taxon>
    </lineage>
</organism>
<dbReference type="AlphaFoldDB" id="A0A922G048"/>
<dbReference type="Pfam" id="PF02892">
    <property type="entry name" value="zf-BED"/>
    <property type="match status" value="1"/>
</dbReference>
<keyword evidence="6" id="KW-0238">DNA-binding</keyword>
<feature type="region of interest" description="Disordered" evidence="10">
    <location>
        <begin position="527"/>
        <end position="547"/>
    </location>
</feature>
<dbReference type="InterPro" id="IPR052035">
    <property type="entry name" value="ZnF_BED_domain_contain"/>
</dbReference>
<keyword evidence="5" id="KW-0805">Transcription regulation</keyword>
<accession>A0A922G048</accession>
<keyword evidence="3 9" id="KW-0863">Zinc-finger</keyword>
<evidence type="ECO:0000256" key="4">
    <source>
        <dbReference type="ARBA" id="ARBA00022833"/>
    </source>
</evidence>
<proteinExistence type="predicted"/>
<evidence type="ECO:0000256" key="5">
    <source>
        <dbReference type="ARBA" id="ARBA00023015"/>
    </source>
</evidence>
<evidence type="ECO:0000313" key="12">
    <source>
        <dbReference type="EMBL" id="KAG6732364.1"/>
    </source>
</evidence>
<dbReference type="PANTHER" id="PTHR46481">
    <property type="entry name" value="ZINC FINGER BED DOMAIN-CONTAINING PROTEIN 4"/>
    <property type="match status" value="1"/>
</dbReference>
<evidence type="ECO:0000256" key="8">
    <source>
        <dbReference type="ARBA" id="ARBA00023242"/>
    </source>
</evidence>
<dbReference type="SMART" id="SM00614">
    <property type="entry name" value="ZnF_BED"/>
    <property type="match status" value="1"/>
</dbReference>
<reference evidence="12" key="1">
    <citation type="submission" date="2021-01" db="EMBL/GenBank/DDBJ databases">
        <authorList>
            <person name="Lovell J.T."/>
            <person name="Bentley N."/>
            <person name="Bhattarai G."/>
            <person name="Jenkins J.W."/>
            <person name="Sreedasyam A."/>
            <person name="Alarcon Y."/>
            <person name="Bock C."/>
            <person name="Boston L."/>
            <person name="Carlson J."/>
            <person name="Cervantes K."/>
            <person name="Clermont K."/>
            <person name="Krom N."/>
            <person name="Kubenka K."/>
            <person name="Mamidi S."/>
            <person name="Mattison C."/>
            <person name="Monteros M."/>
            <person name="Pisani C."/>
            <person name="Plott C."/>
            <person name="Rajasekar S."/>
            <person name="Rhein H.S."/>
            <person name="Rohla C."/>
            <person name="Song M."/>
            <person name="Hilaire R.S."/>
            <person name="Shu S."/>
            <person name="Wells L."/>
            <person name="Wang X."/>
            <person name="Webber J."/>
            <person name="Heerema R.J."/>
            <person name="Klein P."/>
            <person name="Conner P."/>
            <person name="Grauke L."/>
            <person name="Grimwood J."/>
            <person name="Schmutz J."/>
            <person name="Randall J.J."/>
        </authorList>
    </citation>
    <scope>NUCLEOTIDE SEQUENCE</scope>
    <source>
        <tissue evidence="12">Leaf</tissue>
    </source>
</reference>
<evidence type="ECO:0000256" key="6">
    <source>
        <dbReference type="ARBA" id="ARBA00023125"/>
    </source>
</evidence>
<evidence type="ECO:0000256" key="9">
    <source>
        <dbReference type="PROSITE-ProRule" id="PRU00027"/>
    </source>
</evidence>
<evidence type="ECO:0000313" key="13">
    <source>
        <dbReference type="Proteomes" id="UP000811246"/>
    </source>
</evidence>
<dbReference type="GO" id="GO:0005634">
    <property type="term" value="C:nucleus"/>
    <property type="evidence" value="ECO:0007669"/>
    <property type="project" value="UniProtKB-SubCell"/>
</dbReference>
<dbReference type="InterPro" id="IPR025525">
    <property type="entry name" value="hAT-like_transposase_RNase-H"/>
</dbReference>
<evidence type="ECO:0000259" key="11">
    <source>
        <dbReference type="PROSITE" id="PS50808"/>
    </source>
</evidence>
<dbReference type="Pfam" id="PF14372">
    <property type="entry name" value="hAT-like_RNase-H"/>
    <property type="match status" value="1"/>
</dbReference>
<evidence type="ECO:0000256" key="3">
    <source>
        <dbReference type="ARBA" id="ARBA00022771"/>
    </source>
</evidence>
<sequence length="547" mass="63648">MQEERSKETFGSSDPKRRKLVSKVWNDFYKVEIDGEIKAVCKNCNKEFNGSSKNGTTHLKNHLSRCPVTKDAETHKKKVKSTHLETTDVGGDFLFENERSRLDLARMITKHGYPLDMPEHEYFQTFVKNLQPRFKLCSQDTLKADILRVYKEEKEKLYKYLGTLSCHFSLMMEFWTCHRMKNVHCCFVVQFLEDGPILKKKILALKKVDDTRDQAGTFLFEKVKTLLEEWNIDKKLCSITLRSSDSNDKMVKSLKSLLSKQTNCQLPLFEHFFHIHCIRYIIDLLFQDGLNEMVGFLDKTRNTIRYINEASPRWELKFQHILEQHNFRGKYGTIFEDVSTRWDSTFLLLESAMELRELFSGLDTTDCEFMNLNPHEDEWNMADTVYKTLKCLYDTICDFSGFKCRTANVYLVKVCDIFLMLLELQESSHKSICLMADKMKEKVVSYCGKCKTVLAIAAILDPQLKLDLVKSAFELLFGGDEAVIILEDIRKILYNVFDNYATELGVHESHSFSSTSRMINMWHQSKLQNSATSPRDELDRYLGGGGH</sequence>
<evidence type="ECO:0000256" key="10">
    <source>
        <dbReference type="SAM" id="MobiDB-lite"/>
    </source>
</evidence>
<dbReference type="PANTHER" id="PTHR46481:SF10">
    <property type="entry name" value="ZINC FINGER BED DOMAIN-CONTAINING PROTEIN 39"/>
    <property type="match status" value="1"/>
</dbReference>